<evidence type="ECO:0000313" key="2">
    <source>
        <dbReference type="EMBL" id="ORY47408.1"/>
    </source>
</evidence>
<protein>
    <recommendedName>
        <fullName evidence="4">Myb-like domain-containing protein</fullName>
    </recommendedName>
</protein>
<dbReference type="EMBL" id="MCGO01000014">
    <property type="protein sequence ID" value="ORY47408.1"/>
    <property type="molecule type" value="Genomic_DNA"/>
</dbReference>
<gene>
    <name evidence="2" type="ORF">BCR33DRAFT_783147</name>
</gene>
<dbReference type="OrthoDB" id="2168233at2759"/>
<keyword evidence="3" id="KW-1185">Reference proteome</keyword>
<comment type="caution">
    <text evidence="2">The sequence shown here is derived from an EMBL/GenBank/DDBJ whole genome shotgun (WGS) entry which is preliminary data.</text>
</comment>
<sequence length="409" mass="44176">MTPNKSKNTPTRKAMKKSLLPRAPVPVPPPVPPRKANHRWNEAEVGGLLGCVKDEWEAVFSKAQVQMATWNAMPEKIYATVNEVNDESEEDQDVPPTLTGESCKSKWRALLGPVAAFVKTVKGTEGSGSATVLKPAYYDEITSVLGNSSAVKGPYSSRNSMTSGRIDRAPEVLEPKSDTPMTAFAEKYDNDAAMNLFAKSLIGESRGSGMLGESDDVMVGDTQHVTNEMDEEAMVQEEQGEEISVAKKKMKNVVESGDRGKKRKADEPVSGENSGKKAKRKESAAKELERIKDAESEELPVKQTPKPAKNKKEAASRAGGGSGGMSEFQLQYLGLLGNANATGAASLAIQKESQATNMELLRQHGLDQDEKRKELDQSRKDTAIHAATENAKFLALLNAIAPPKPPIDG</sequence>
<evidence type="ECO:0000313" key="3">
    <source>
        <dbReference type="Proteomes" id="UP000193642"/>
    </source>
</evidence>
<feature type="compositionally biased region" description="Basic and acidic residues" evidence="1">
    <location>
        <begin position="281"/>
        <end position="294"/>
    </location>
</feature>
<feature type="compositionally biased region" description="Basic and acidic residues" evidence="1">
    <location>
        <begin position="256"/>
        <end position="267"/>
    </location>
</feature>
<accession>A0A1Y2CK58</accession>
<proteinExistence type="predicted"/>
<organism evidence="2 3">
    <name type="scientific">Rhizoclosmatium globosum</name>
    <dbReference type="NCBI Taxonomy" id="329046"/>
    <lineage>
        <taxon>Eukaryota</taxon>
        <taxon>Fungi</taxon>
        <taxon>Fungi incertae sedis</taxon>
        <taxon>Chytridiomycota</taxon>
        <taxon>Chytridiomycota incertae sedis</taxon>
        <taxon>Chytridiomycetes</taxon>
        <taxon>Chytridiales</taxon>
        <taxon>Chytriomycetaceae</taxon>
        <taxon>Rhizoclosmatium</taxon>
    </lineage>
</organism>
<feature type="compositionally biased region" description="Polar residues" evidence="1">
    <location>
        <begin position="1"/>
        <end position="11"/>
    </location>
</feature>
<evidence type="ECO:0008006" key="4">
    <source>
        <dbReference type="Google" id="ProtNLM"/>
    </source>
</evidence>
<name>A0A1Y2CK58_9FUNG</name>
<dbReference type="Proteomes" id="UP000193642">
    <property type="component" value="Unassembled WGS sequence"/>
</dbReference>
<feature type="region of interest" description="Disordered" evidence="1">
    <location>
        <begin position="1"/>
        <end position="39"/>
    </location>
</feature>
<dbReference type="AlphaFoldDB" id="A0A1Y2CK58"/>
<feature type="compositionally biased region" description="Pro residues" evidence="1">
    <location>
        <begin position="23"/>
        <end position="33"/>
    </location>
</feature>
<feature type="region of interest" description="Disordered" evidence="1">
    <location>
        <begin position="233"/>
        <end position="326"/>
    </location>
</feature>
<evidence type="ECO:0000256" key="1">
    <source>
        <dbReference type="SAM" id="MobiDB-lite"/>
    </source>
</evidence>
<reference evidence="2 3" key="1">
    <citation type="submission" date="2016-07" db="EMBL/GenBank/DDBJ databases">
        <title>Pervasive Adenine N6-methylation of Active Genes in Fungi.</title>
        <authorList>
            <consortium name="DOE Joint Genome Institute"/>
            <person name="Mondo S.J."/>
            <person name="Dannebaum R.O."/>
            <person name="Kuo R.C."/>
            <person name="Labutti K."/>
            <person name="Haridas S."/>
            <person name="Kuo A."/>
            <person name="Salamov A."/>
            <person name="Ahrendt S.R."/>
            <person name="Lipzen A."/>
            <person name="Sullivan W."/>
            <person name="Andreopoulos W.B."/>
            <person name="Clum A."/>
            <person name="Lindquist E."/>
            <person name="Daum C."/>
            <person name="Ramamoorthy G.K."/>
            <person name="Gryganskyi A."/>
            <person name="Culley D."/>
            <person name="Magnuson J.K."/>
            <person name="James T.Y."/>
            <person name="O'Malley M.A."/>
            <person name="Stajich J.E."/>
            <person name="Spatafora J.W."/>
            <person name="Visel A."/>
            <person name="Grigoriev I.V."/>
        </authorList>
    </citation>
    <scope>NUCLEOTIDE SEQUENCE [LARGE SCALE GENOMIC DNA]</scope>
    <source>
        <strain evidence="2 3">JEL800</strain>
    </source>
</reference>